<evidence type="ECO:0000256" key="1">
    <source>
        <dbReference type="ARBA" id="ARBA00023224"/>
    </source>
</evidence>
<reference evidence="6 7" key="1">
    <citation type="submission" date="2019-04" db="EMBL/GenBank/DDBJ databases">
        <title>Sulfurimonas crateris sp. nov. a facultative anaerobic sulfur-oxidizing chemolithautotrophic bacterium isolated from a terrestrial mud vulcano.</title>
        <authorList>
            <person name="Ratnikova N.M."/>
            <person name="Slobodkin A.I."/>
            <person name="Merkel A.Y."/>
            <person name="Novikov A."/>
            <person name="Bonch-Osmolovskaya E.A."/>
            <person name="Slobodkina G.B."/>
        </authorList>
    </citation>
    <scope>NUCLEOTIDE SEQUENCE [LARGE SCALE GENOMIC DNA]</scope>
    <source>
        <strain evidence="6 7">SN118</strain>
    </source>
</reference>
<keyword evidence="4" id="KW-0175">Coiled coil</keyword>
<dbReference type="SMART" id="SM00283">
    <property type="entry name" value="MA"/>
    <property type="match status" value="1"/>
</dbReference>
<proteinExistence type="inferred from homology"/>
<sequence length="418" mass="46264">MQELMINVLKDAAEGKLSGRITNIPNDGSKEAAFAWTINNVLDQFEAFMRDVETSIESASVGETYRITNPTGLHGIFRSTSEKLNMAISCIANDYETKIKGNLSSKLSELGGGIGAGLEVIQKDINNSQNDSTEIAELSRKTALSSEKSLQSVIEIGKKLTTLVDSISSSHSAIISLEQRSQEISHVAALIKDITDQTNLLSLNAAIEAARAGEHGRGFAVVADEVRKLAERTQKATQEIEINISTLQQEANEMRSNSDKISEIAQSSSEVINEFEETFNDLNSYANQSSDASVKIQNRMLTTLLKVDHVLFKSTAYSAVLDQDAQKTFVDHDNCRMGIWYKGAGREEFGDIKAFKEIEPLHAELHNAVFKNLIFIKENSVLKKDNPEFIIKNFIDMENASDKLFSKLDEMVEESIKK</sequence>
<feature type="domain" description="Methyl-accepting transducer" evidence="5">
    <location>
        <begin position="116"/>
        <end position="297"/>
    </location>
</feature>
<dbReference type="PRINTS" id="PR00260">
    <property type="entry name" value="CHEMTRNSDUCR"/>
</dbReference>
<evidence type="ECO:0000313" key="7">
    <source>
        <dbReference type="Proteomes" id="UP000309561"/>
    </source>
</evidence>
<dbReference type="GO" id="GO:0006935">
    <property type="term" value="P:chemotaxis"/>
    <property type="evidence" value="ECO:0007669"/>
    <property type="project" value="InterPro"/>
</dbReference>
<evidence type="ECO:0000259" key="5">
    <source>
        <dbReference type="PROSITE" id="PS50111"/>
    </source>
</evidence>
<dbReference type="InterPro" id="IPR025991">
    <property type="entry name" value="Chemoreceptor_zinc-bind_dom"/>
</dbReference>
<dbReference type="Proteomes" id="UP000309561">
    <property type="component" value="Unassembled WGS sequence"/>
</dbReference>
<name>A0A4U2ZAE7_9BACT</name>
<dbReference type="OrthoDB" id="9765597at2"/>
<evidence type="ECO:0000256" key="3">
    <source>
        <dbReference type="PROSITE-ProRule" id="PRU00284"/>
    </source>
</evidence>
<dbReference type="Pfam" id="PF00015">
    <property type="entry name" value="MCPsignal"/>
    <property type="match status" value="1"/>
</dbReference>
<dbReference type="Pfam" id="PF13682">
    <property type="entry name" value="CZB"/>
    <property type="match status" value="1"/>
</dbReference>
<keyword evidence="7" id="KW-1185">Reference proteome</keyword>
<protein>
    <submittedName>
        <fullName evidence="6">Chemotaxis protein</fullName>
    </submittedName>
</protein>
<dbReference type="GO" id="GO:0007165">
    <property type="term" value="P:signal transduction"/>
    <property type="evidence" value="ECO:0007669"/>
    <property type="project" value="UniProtKB-KW"/>
</dbReference>
<evidence type="ECO:0000313" key="6">
    <source>
        <dbReference type="EMBL" id="TKI71299.1"/>
    </source>
</evidence>
<dbReference type="PANTHER" id="PTHR32089">
    <property type="entry name" value="METHYL-ACCEPTING CHEMOTAXIS PROTEIN MCPB"/>
    <property type="match status" value="1"/>
</dbReference>
<comment type="similarity">
    <text evidence="2">Belongs to the methyl-accepting chemotaxis (MCP) protein family.</text>
</comment>
<comment type="caution">
    <text evidence="6">The sequence shown here is derived from an EMBL/GenBank/DDBJ whole genome shotgun (WGS) entry which is preliminary data.</text>
</comment>
<dbReference type="InterPro" id="IPR004089">
    <property type="entry name" value="MCPsignal_dom"/>
</dbReference>
<feature type="coiled-coil region" evidence="4">
    <location>
        <begin position="230"/>
        <end position="257"/>
    </location>
</feature>
<gene>
    <name evidence="6" type="ORF">FCU45_00535</name>
</gene>
<dbReference type="AlphaFoldDB" id="A0A4U2ZAE7"/>
<dbReference type="EMBL" id="SZPX01000001">
    <property type="protein sequence ID" value="TKI71299.1"/>
    <property type="molecule type" value="Genomic_DNA"/>
</dbReference>
<dbReference type="GO" id="GO:0016020">
    <property type="term" value="C:membrane"/>
    <property type="evidence" value="ECO:0007669"/>
    <property type="project" value="InterPro"/>
</dbReference>
<evidence type="ECO:0000256" key="2">
    <source>
        <dbReference type="ARBA" id="ARBA00029447"/>
    </source>
</evidence>
<dbReference type="SUPFAM" id="SSF58104">
    <property type="entry name" value="Methyl-accepting chemotaxis protein (MCP) signaling domain"/>
    <property type="match status" value="1"/>
</dbReference>
<dbReference type="PROSITE" id="PS50111">
    <property type="entry name" value="CHEMOTAXIS_TRANSDUC_2"/>
    <property type="match status" value="1"/>
</dbReference>
<keyword evidence="1 3" id="KW-0807">Transducer</keyword>
<dbReference type="InterPro" id="IPR004090">
    <property type="entry name" value="Chemotax_Me-accpt_rcpt"/>
</dbReference>
<organism evidence="6 7">
    <name type="scientific">Sulfurimonas crateris</name>
    <dbReference type="NCBI Taxonomy" id="2574727"/>
    <lineage>
        <taxon>Bacteria</taxon>
        <taxon>Pseudomonadati</taxon>
        <taxon>Campylobacterota</taxon>
        <taxon>Epsilonproteobacteria</taxon>
        <taxon>Campylobacterales</taxon>
        <taxon>Sulfurimonadaceae</taxon>
        <taxon>Sulfurimonas</taxon>
    </lineage>
</organism>
<accession>A0A4U2ZAE7</accession>
<dbReference type="PANTHER" id="PTHR32089:SF112">
    <property type="entry name" value="LYSOZYME-LIKE PROTEIN-RELATED"/>
    <property type="match status" value="1"/>
</dbReference>
<dbReference type="GO" id="GO:0004888">
    <property type="term" value="F:transmembrane signaling receptor activity"/>
    <property type="evidence" value="ECO:0007669"/>
    <property type="project" value="InterPro"/>
</dbReference>
<evidence type="ECO:0000256" key="4">
    <source>
        <dbReference type="SAM" id="Coils"/>
    </source>
</evidence>
<dbReference type="Gene3D" id="1.10.287.950">
    <property type="entry name" value="Methyl-accepting chemotaxis protein"/>
    <property type="match status" value="1"/>
</dbReference>